<comment type="caution">
    <text evidence="1">The sequence shown here is derived from an EMBL/GenBank/DDBJ whole genome shotgun (WGS) entry which is preliminary data.</text>
</comment>
<dbReference type="EMBL" id="CM037155">
    <property type="protein sequence ID" value="KAH7846633.1"/>
    <property type="molecule type" value="Genomic_DNA"/>
</dbReference>
<name>A0ACB7Y074_9ERIC</name>
<organism evidence="1 2">
    <name type="scientific">Vaccinium darrowii</name>
    <dbReference type="NCBI Taxonomy" id="229202"/>
    <lineage>
        <taxon>Eukaryota</taxon>
        <taxon>Viridiplantae</taxon>
        <taxon>Streptophyta</taxon>
        <taxon>Embryophyta</taxon>
        <taxon>Tracheophyta</taxon>
        <taxon>Spermatophyta</taxon>
        <taxon>Magnoliopsida</taxon>
        <taxon>eudicotyledons</taxon>
        <taxon>Gunneridae</taxon>
        <taxon>Pentapetalae</taxon>
        <taxon>asterids</taxon>
        <taxon>Ericales</taxon>
        <taxon>Ericaceae</taxon>
        <taxon>Vaccinioideae</taxon>
        <taxon>Vaccinieae</taxon>
        <taxon>Vaccinium</taxon>
    </lineage>
</organism>
<protein>
    <submittedName>
        <fullName evidence="1">Uncharacterized protein</fullName>
    </submittedName>
</protein>
<dbReference type="Proteomes" id="UP000828048">
    <property type="component" value="Chromosome 5"/>
</dbReference>
<keyword evidence="2" id="KW-1185">Reference proteome</keyword>
<accession>A0ACB7Y074</accession>
<gene>
    <name evidence="1" type="ORF">Vadar_016302</name>
</gene>
<evidence type="ECO:0000313" key="2">
    <source>
        <dbReference type="Proteomes" id="UP000828048"/>
    </source>
</evidence>
<evidence type="ECO:0000313" key="1">
    <source>
        <dbReference type="EMBL" id="KAH7846633.1"/>
    </source>
</evidence>
<reference evidence="1 2" key="1">
    <citation type="journal article" date="2021" name="Hortic Res">
        <title>High-quality reference genome and annotation aids understanding of berry development for evergreen blueberry (Vaccinium darrowii).</title>
        <authorList>
            <person name="Yu J."/>
            <person name="Hulse-Kemp A.M."/>
            <person name="Babiker E."/>
            <person name="Staton M."/>
        </authorList>
    </citation>
    <scope>NUCLEOTIDE SEQUENCE [LARGE SCALE GENOMIC DNA]</scope>
    <source>
        <strain evidence="2">cv. NJ 8807/NJ 8810</strain>
        <tissue evidence="1">Young leaf</tissue>
    </source>
</reference>
<sequence>MGKGRKKAAAKRATVSKEDMAVAVIPARKKKDWKEDMPDREFKNERQVDITKLDKKCHGIPTIEHRGLEFWFNPLEGYNKEIVVEFYQNMVFYIEEPNQKDYRVESKVGRIPILVTPDEIAHSLQDITDYEGKYAPGSFMEEYRFINKVINANLYPRGSESLLRDSEAELLYAFMNDKYVIDVAEMIFYQIVNFQLNTHFSAKMPFPCMITKFCQAQGVKGKKYEKL</sequence>
<proteinExistence type="predicted"/>